<dbReference type="Proteomes" id="UP000254518">
    <property type="component" value="Unassembled WGS sequence"/>
</dbReference>
<reference evidence="2 4" key="2">
    <citation type="submission" date="2018-07" db="EMBL/GenBank/DDBJ databases">
        <title>Genomic Encyclopedia of Type Strains, Phase IV (KMG-IV): sequencing the most valuable type-strain genomes for metagenomic binning, comparative biology and taxonomic classification.</title>
        <authorList>
            <person name="Goeker M."/>
        </authorList>
    </citation>
    <scope>NUCLEOTIDE SEQUENCE [LARGE SCALE GENOMIC DNA]</scope>
    <source>
        <strain evidence="2 4">DSM 19728</strain>
    </source>
</reference>
<evidence type="ECO:0000259" key="1">
    <source>
        <dbReference type="Pfam" id="PF00535"/>
    </source>
</evidence>
<dbReference type="CDD" id="cd00761">
    <property type="entry name" value="Glyco_tranf_GTA_type"/>
    <property type="match status" value="1"/>
</dbReference>
<name>A0A562Q5W4_9FLAO</name>
<dbReference type="GO" id="GO:0016758">
    <property type="term" value="F:hexosyltransferase activity"/>
    <property type="evidence" value="ECO:0007669"/>
    <property type="project" value="UniProtKB-ARBA"/>
</dbReference>
<proteinExistence type="predicted"/>
<reference evidence="3 5" key="1">
    <citation type="journal article" date="2015" name="Stand. Genomic Sci.">
        <title>Genomic Encyclopedia of Bacterial and Archaeal Type Strains, Phase III: the genomes of soil and plant-associated and newly described type strains.</title>
        <authorList>
            <person name="Whitman W.B."/>
            <person name="Woyke T."/>
            <person name="Klenk H.P."/>
            <person name="Zhou Y."/>
            <person name="Lilburn T.G."/>
            <person name="Beck B.J."/>
            <person name="De Vos P."/>
            <person name="Vandamme P."/>
            <person name="Eisen J.A."/>
            <person name="Garrity G."/>
            <person name="Hugenholtz P."/>
            <person name="Kyrpides N.C."/>
        </authorList>
    </citation>
    <scope>NUCLEOTIDE SEQUENCE [LARGE SCALE GENOMIC DNA]</scope>
    <source>
        <strain evidence="3 5">CGMCC 1.5380</strain>
    </source>
</reference>
<dbReference type="Pfam" id="PF00535">
    <property type="entry name" value="Glycos_transf_2"/>
    <property type="match status" value="1"/>
</dbReference>
<dbReference type="OrthoDB" id="597270at2"/>
<keyword evidence="3" id="KW-0808">Transferase</keyword>
<accession>A0A562Q5W4</accession>
<comment type="caution">
    <text evidence="3">The sequence shown here is derived from an EMBL/GenBank/DDBJ whole genome shotgun (WGS) entry which is preliminary data.</text>
</comment>
<evidence type="ECO:0000313" key="4">
    <source>
        <dbReference type="Proteomes" id="UP000254518"/>
    </source>
</evidence>
<dbReference type="Gene3D" id="3.90.550.10">
    <property type="entry name" value="Spore Coat Polysaccharide Biosynthesis Protein SpsA, Chain A"/>
    <property type="match status" value="1"/>
</dbReference>
<organism evidence="3 5">
    <name type="scientific">Flavobacterium glaciei</name>
    <dbReference type="NCBI Taxonomy" id="386300"/>
    <lineage>
        <taxon>Bacteria</taxon>
        <taxon>Pseudomonadati</taxon>
        <taxon>Bacteroidota</taxon>
        <taxon>Flavobacteriia</taxon>
        <taxon>Flavobacteriales</taxon>
        <taxon>Flavobacteriaceae</taxon>
        <taxon>Flavobacterium</taxon>
    </lineage>
</organism>
<dbReference type="InterPro" id="IPR029044">
    <property type="entry name" value="Nucleotide-diphossugar_trans"/>
</dbReference>
<evidence type="ECO:0000313" key="3">
    <source>
        <dbReference type="EMBL" id="TWI52122.1"/>
    </source>
</evidence>
<protein>
    <submittedName>
        <fullName evidence="3">Glycosyltransferase involved in cell wall biosynthesis</fullName>
    </submittedName>
</protein>
<reference evidence="3" key="3">
    <citation type="submission" date="2019-07" db="EMBL/GenBank/DDBJ databases">
        <authorList>
            <person name="Whitman W."/>
            <person name="Huntemann M."/>
            <person name="Clum A."/>
            <person name="Pillay M."/>
            <person name="Palaniappan K."/>
            <person name="Varghese N."/>
            <person name="Mikhailova N."/>
            <person name="Stamatis D."/>
            <person name="Reddy T."/>
            <person name="Daum C."/>
            <person name="Shapiro N."/>
            <person name="Ivanova N."/>
            <person name="Kyrpides N."/>
            <person name="Woyke T."/>
        </authorList>
    </citation>
    <scope>NUCLEOTIDE SEQUENCE</scope>
    <source>
        <strain evidence="3">CGMCC 1.5380</strain>
    </source>
</reference>
<evidence type="ECO:0000313" key="2">
    <source>
        <dbReference type="EMBL" id="RDI58337.1"/>
    </source>
</evidence>
<dbReference type="SUPFAM" id="SSF53448">
    <property type="entry name" value="Nucleotide-diphospho-sugar transferases"/>
    <property type="match status" value="1"/>
</dbReference>
<evidence type="ECO:0000313" key="5">
    <source>
        <dbReference type="Proteomes" id="UP000321392"/>
    </source>
</evidence>
<dbReference type="EMBL" id="VLKX01000001">
    <property type="protein sequence ID" value="TWI52122.1"/>
    <property type="molecule type" value="Genomic_DNA"/>
</dbReference>
<feature type="domain" description="Glycosyltransferase 2-like" evidence="1">
    <location>
        <begin position="6"/>
        <end position="133"/>
    </location>
</feature>
<dbReference type="RefSeq" id="WP_114753047.1">
    <property type="nucleotide sequence ID" value="NZ_QQBA01000001.1"/>
</dbReference>
<dbReference type="Proteomes" id="UP000321392">
    <property type="component" value="Unassembled WGS sequence"/>
</dbReference>
<dbReference type="InterPro" id="IPR001173">
    <property type="entry name" value="Glyco_trans_2-like"/>
</dbReference>
<dbReference type="EMBL" id="QQBA01000001">
    <property type="protein sequence ID" value="RDI58337.1"/>
    <property type="molecule type" value="Genomic_DNA"/>
</dbReference>
<dbReference type="PANTHER" id="PTHR22916">
    <property type="entry name" value="GLYCOSYLTRANSFERASE"/>
    <property type="match status" value="1"/>
</dbReference>
<sequence length="287" mass="33664">MNDKVSVIIPCYNQALFLEEALQSVLDQTHTNWECLIIDDGSTDSSKDIALNWCALDSRFRYIFQANAGLSGARNTGLKLAEGDYIQFLDGDDKIHRQKFELQLQDLKEVSISVGDYFSFLDGTENTVAPNKYLTPFVSEESFVTQIILDWEYRLSIPCHAILFERKLQLENAIYFNISLPNHEDWVFWVQLFYHANKIKNNSNVLAYYRIRKESMSTNYPAMRQGFLESTEILLRYFQTKNERALIRALMVKKREIKYKNKTPIFKKFKARMIAKIIHLYQYVKSN</sequence>
<keyword evidence="4" id="KW-1185">Reference proteome</keyword>
<gene>
    <name evidence="2" type="ORF">DFR66_101265</name>
    <name evidence="3" type="ORF">IQ02_00261</name>
</gene>
<dbReference type="PANTHER" id="PTHR22916:SF3">
    <property type="entry name" value="UDP-GLCNAC:BETAGAL BETA-1,3-N-ACETYLGLUCOSAMINYLTRANSFERASE-LIKE PROTEIN 1"/>
    <property type="match status" value="1"/>
</dbReference>
<dbReference type="AlphaFoldDB" id="A0A562Q5W4"/>